<evidence type="ECO:0000313" key="2">
    <source>
        <dbReference type="EMBL" id="KAJ8398723.1"/>
    </source>
</evidence>
<proteinExistence type="predicted"/>
<feature type="region of interest" description="Disordered" evidence="1">
    <location>
        <begin position="1"/>
        <end position="61"/>
    </location>
</feature>
<reference evidence="2" key="1">
    <citation type="journal article" date="2023" name="Science">
        <title>Genome structures resolve the early diversification of teleost fishes.</title>
        <authorList>
            <person name="Parey E."/>
            <person name="Louis A."/>
            <person name="Montfort J."/>
            <person name="Bouchez O."/>
            <person name="Roques C."/>
            <person name="Iampietro C."/>
            <person name="Lluch J."/>
            <person name="Castinel A."/>
            <person name="Donnadieu C."/>
            <person name="Desvignes T."/>
            <person name="Floi Bucao C."/>
            <person name="Jouanno E."/>
            <person name="Wen M."/>
            <person name="Mejri S."/>
            <person name="Dirks R."/>
            <person name="Jansen H."/>
            <person name="Henkel C."/>
            <person name="Chen W.J."/>
            <person name="Zahm M."/>
            <person name="Cabau C."/>
            <person name="Klopp C."/>
            <person name="Thompson A.W."/>
            <person name="Robinson-Rechavi M."/>
            <person name="Braasch I."/>
            <person name="Lecointre G."/>
            <person name="Bobe J."/>
            <person name="Postlethwait J.H."/>
            <person name="Berthelot C."/>
            <person name="Roest Crollius H."/>
            <person name="Guiguen Y."/>
        </authorList>
    </citation>
    <scope>NUCLEOTIDE SEQUENCE</scope>
    <source>
        <strain evidence="2">NC1722</strain>
    </source>
</reference>
<evidence type="ECO:0000256" key="1">
    <source>
        <dbReference type="SAM" id="MobiDB-lite"/>
    </source>
</evidence>
<protein>
    <submittedName>
        <fullName evidence="2">Uncharacterized protein</fullName>
    </submittedName>
</protein>
<keyword evidence="3" id="KW-1185">Reference proteome</keyword>
<accession>A0AAD7SA91</accession>
<dbReference type="Proteomes" id="UP001221898">
    <property type="component" value="Unassembled WGS sequence"/>
</dbReference>
<name>A0AAD7SA91_9TELE</name>
<organism evidence="2 3">
    <name type="scientific">Aldrovandia affinis</name>
    <dbReference type="NCBI Taxonomy" id="143900"/>
    <lineage>
        <taxon>Eukaryota</taxon>
        <taxon>Metazoa</taxon>
        <taxon>Chordata</taxon>
        <taxon>Craniata</taxon>
        <taxon>Vertebrata</taxon>
        <taxon>Euteleostomi</taxon>
        <taxon>Actinopterygii</taxon>
        <taxon>Neopterygii</taxon>
        <taxon>Teleostei</taxon>
        <taxon>Notacanthiformes</taxon>
        <taxon>Halosauridae</taxon>
        <taxon>Aldrovandia</taxon>
    </lineage>
</organism>
<dbReference type="AlphaFoldDB" id="A0AAD7SA91"/>
<gene>
    <name evidence="2" type="ORF">AAFF_G00419200</name>
</gene>
<sequence>MAPKTPATPSSTPPTPIRAISTIPPASPTPTPTKETSALKPHPHPPTGEYSPSSPSHKGIIHYPAPQTPTCAPNSIATSPFRSIYTNLHPQTTHNHYLPYTEVNSLVSSSRMGRFITLNAVLSPCLKGETLVNNNNLGTSQEPETESIFNTLVFITFNYSIHNINSVTTDFLLQSAC</sequence>
<comment type="caution">
    <text evidence="2">The sequence shown here is derived from an EMBL/GenBank/DDBJ whole genome shotgun (WGS) entry which is preliminary data.</text>
</comment>
<evidence type="ECO:0000313" key="3">
    <source>
        <dbReference type="Proteomes" id="UP001221898"/>
    </source>
</evidence>
<feature type="compositionally biased region" description="Low complexity" evidence="1">
    <location>
        <begin position="1"/>
        <end position="10"/>
    </location>
</feature>
<dbReference type="EMBL" id="JAINUG010000088">
    <property type="protein sequence ID" value="KAJ8398723.1"/>
    <property type="molecule type" value="Genomic_DNA"/>
</dbReference>